<evidence type="ECO:0000256" key="1">
    <source>
        <dbReference type="SAM" id="Coils"/>
    </source>
</evidence>
<accession>A0A1Y2G791</accession>
<dbReference type="OrthoDB" id="2415218at2759"/>
<comment type="caution">
    <text evidence="4">The sequence shown here is derived from an EMBL/GenBank/DDBJ whole genome shotgun (WGS) entry which is preliminary data.</text>
</comment>
<dbReference type="InParanoid" id="A0A1Y2G791"/>
<reference evidence="4 5" key="1">
    <citation type="submission" date="2016-07" db="EMBL/GenBank/DDBJ databases">
        <title>Pervasive Adenine N6-methylation of Active Genes in Fungi.</title>
        <authorList>
            <consortium name="DOE Joint Genome Institute"/>
            <person name="Mondo S.J."/>
            <person name="Dannebaum R.O."/>
            <person name="Kuo R.C."/>
            <person name="Labutti K."/>
            <person name="Haridas S."/>
            <person name="Kuo A."/>
            <person name="Salamov A."/>
            <person name="Ahrendt S.R."/>
            <person name="Lipzen A."/>
            <person name="Sullivan W."/>
            <person name="Andreopoulos W.B."/>
            <person name="Clum A."/>
            <person name="Lindquist E."/>
            <person name="Daum C."/>
            <person name="Ramamoorthy G.K."/>
            <person name="Gryganskyi A."/>
            <person name="Culley D."/>
            <person name="Magnuson J.K."/>
            <person name="James T.Y."/>
            <person name="O'Malley M.A."/>
            <person name="Stajich J.E."/>
            <person name="Spatafora J.W."/>
            <person name="Visel A."/>
            <person name="Grigoriev I.V."/>
        </authorList>
    </citation>
    <scope>NUCLEOTIDE SEQUENCE [LARGE SCALE GENOMIC DNA]</scope>
    <source>
        <strain evidence="4 5">NRRL 3116</strain>
    </source>
</reference>
<protein>
    <recommendedName>
        <fullName evidence="3">Ndc10 domain-containing protein</fullName>
    </recommendedName>
</protein>
<evidence type="ECO:0000313" key="4">
    <source>
        <dbReference type="EMBL" id="ORY99697.1"/>
    </source>
</evidence>
<dbReference type="GeneID" id="33561822"/>
<dbReference type="InterPro" id="IPR038279">
    <property type="entry name" value="Ndc10_dom2_sf"/>
</dbReference>
<sequence length="497" mass="56837">MSFKTQIHCATTVMSRCQVYSNKKTHAGRHAGTTEAYHLRLDVNHVLHLGRWKTGQMQAFYAPMIPITGAFYMAHFNKIDEPYFIERDLVTPPLALQRLIFPWIEDNFKTDMPQKTQSWIKECDQEMEGLDPNVCTAEDLHSIPPRESAATVGTSRIYDTVLVNRIAFLKLLVRMRRVILQDAVLYMRTDEAGRSLTNNLLASLDVFKNPMFIKFQADLIRAMDEYSKRPDLIEPHVLVNRDTVVQGFNSLNSGLNSLNSGLNSLNSGLNSLNSGLNSLIGRISRIEQQQDKVIRGISAQINRMMQQQEELSKERQAQSQLSAMNDTFNLELHQLMARSPQVFLQNQQSSSQSPQWPRPRPQSSPQPSVLSQSAEQQSEVPQGDDRSKGYIMLPDTCLTVQQAWDEFYGPVKVAILQDKAWPFTPARRKAYRRRHQLIELIRREAKRRDQRIDEFVKALSEASKGRTMNSLRLEMEAKEKGVTKEGDQEENTQAQSS</sequence>
<dbReference type="Gene3D" id="1.10.443.20">
    <property type="entry name" value="Centromere DNA-binding protein complex CBF3 subunit, domain 2"/>
    <property type="match status" value="1"/>
</dbReference>
<dbReference type="GO" id="GO:0003677">
    <property type="term" value="F:DNA binding"/>
    <property type="evidence" value="ECO:0007669"/>
    <property type="project" value="InterPro"/>
</dbReference>
<feature type="region of interest" description="Disordered" evidence="2">
    <location>
        <begin position="467"/>
        <end position="497"/>
    </location>
</feature>
<feature type="domain" description="Ndc10" evidence="3">
    <location>
        <begin position="9"/>
        <end position="188"/>
    </location>
</feature>
<dbReference type="RefSeq" id="XP_021875961.1">
    <property type="nucleotide sequence ID" value="XM_022019978.1"/>
</dbReference>
<feature type="compositionally biased region" description="Basic and acidic residues" evidence="2">
    <location>
        <begin position="473"/>
        <end position="486"/>
    </location>
</feature>
<feature type="region of interest" description="Disordered" evidence="2">
    <location>
        <begin position="343"/>
        <end position="388"/>
    </location>
</feature>
<name>A0A1Y2G791_9FUNG</name>
<keyword evidence="5" id="KW-1185">Reference proteome</keyword>
<gene>
    <name evidence="4" type="ORF">BCR41DRAFT_215009</name>
</gene>
<dbReference type="InterPro" id="IPR031872">
    <property type="entry name" value="NDC10_II"/>
</dbReference>
<dbReference type="Pfam" id="PF16787">
    <property type="entry name" value="NDC10_II"/>
    <property type="match status" value="1"/>
</dbReference>
<organism evidence="4 5">
    <name type="scientific">Lobosporangium transversale</name>
    <dbReference type="NCBI Taxonomy" id="64571"/>
    <lineage>
        <taxon>Eukaryota</taxon>
        <taxon>Fungi</taxon>
        <taxon>Fungi incertae sedis</taxon>
        <taxon>Mucoromycota</taxon>
        <taxon>Mortierellomycotina</taxon>
        <taxon>Mortierellomycetes</taxon>
        <taxon>Mortierellales</taxon>
        <taxon>Mortierellaceae</taxon>
        <taxon>Lobosporangium</taxon>
    </lineage>
</organism>
<dbReference type="Proteomes" id="UP000193648">
    <property type="component" value="Unassembled WGS sequence"/>
</dbReference>
<evidence type="ECO:0000256" key="2">
    <source>
        <dbReference type="SAM" id="MobiDB-lite"/>
    </source>
</evidence>
<feature type="coiled-coil region" evidence="1">
    <location>
        <begin position="294"/>
        <end position="321"/>
    </location>
</feature>
<proteinExistence type="predicted"/>
<evidence type="ECO:0000259" key="3">
    <source>
        <dbReference type="Pfam" id="PF16787"/>
    </source>
</evidence>
<evidence type="ECO:0000313" key="5">
    <source>
        <dbReference type="Proteomes" id="UP000193648"/>
    </source>
</evidence>
<dbReference type="EMBL" id="MCFF01000066">
    <property type="protein sequence ID" value="ORY99697.1"/>
    <property type="molecule type" value="Genomic_DNA"/>
</dbReference>
<feature type="compositionally biased region" description="Low complexity" evidence="2">
    <location>
        <begin position="343"/>
        <end position="355"/>
    </location>
</feature>
<keyword evidence="1" id="KW-0175">Coiled coil</keyword>
<dbReference type="AlphaFoldDB" id="A0A1Y2G791"/>